<evidence type="ECO:0000256" key="2">
    <source>
        <dbReference type="ARBA" id="ARBA00022649"/>
    </source>
</evidence>
<gene>
    <name evidence="3" type="ORF">QO011_003263</name>
</gene>
<comment type="caution">
    <text evidence="3">The sequence shown here is derived from an EMBL/GenBank/DDBJ whole genome shotgun (WGS) entry which is preliminary data.</text>
</comment>
<keyword evidence="2" id="KW-1277">Toxin-antitoxin system</keyword>
<protein>
    <submittedName>
        <fullName evidence="3">Toxin ParE1/3/4</fullName>
    </submittedName>
</protein>
<dbReference type="PANTHER" id="PTHR33755">
    <property type="entry name" value="TOXIN PARE1-RELATED"/>
    <property type="match status" value="1"/>
</dbReference>
<reference evidence="3 4" key="1">
    <citation type="submission" date="2023-07" db="EMBL/GenBank/DDBJ databases">
        <title>Genomic Encyclopedia of Type Strains, Phase IV (KMG-IV): sequencing the most valuable type-strain genomes for metagenomic binning, comparative biology and taxonomic classification.</title>
        <authorList>
            <person name="Goeker M."/>
        </authorList>
    </citation>
    <scope>NUCLEOTIDE SEQUENCE [LARGE SCALE GENOMIC DNA]</scope>
    <source>
        <strain evidence="3 4">DSM 19619</strain>
    </source>
</reference>
<name>A0ABU0J7K2_9HYPH</name>
<accession>A0ABU0J7K2</accession>
<dbReference type="Pfam" id="PF05016">
    <property type="entry name" value="ParE_toxin"/>
    <property type="match status" value="1"/>
</dbReference>
<dbReference type="Gene3D" id="3.30.2310.20">
    <property type="entry name" value="RelE-like"/>
    <property type="match status" value="1"/>
</dbReference>
<dbReference type="InterPro" id="IPR051803">
    <property type="entry name" value="TA_system_RelE-like_toxin"/>
</dbReference>
<organism evidence="3 4">
    <name type="scientific">Labrys wisconsinensis</name>
    <dbReference type="NCBI Taxonomy" id="425677"/>
    <lineage>
        <taxon>Bacteria</taxon>
        <taxon>Pseudomonadati</taxon>
        <taxon>Pseudomonadota</taxon>
        <taxon>Alphaproteobacteria</taxon>
        <taxon>Hyphomicrobiales</taxon>
        <taxon>Xanthobacteraceae</taxon>
        <taxon>Labrys</taxon>
    </lineage>
</organism>
<dbReference type="RefSeq" id="WP_307273934.1">
    <property type="nucleotide sequence ID" value="NZ_JAUSVX010000005.1"/>
</dbReference>
<keyword evidence="4" id="KW-1185">Reference proteome</keyword>
<dbReference type="NCBIfam" id="TIGR02385">
    <property type="entry name" value="RelE_StbE"/>
    <property type="match status" value="1"/>
</dbReference>
<dbReference type="Proteomes" id="UP001242480">
    <property type="component" value="Unassembled WGS sequence"/>
</dbReference>
<comment type="similarity">
    <text evidence="1">Belongs to the RelE toxin family.</text>
</comment>
<evidence type="ECO:0000313" key="3">
    <source>
        <dbReference type="EMBL" id="MDQ0470247.1"/>
    </source>
</evidence>
<dbReference type="InterPro" id="IPR035093">
    <property type="entry name" value="RelE/ParE_toxin_dom_sf"/>
</dbReference>
<dbReference type="InterPro" id="IPR007712">
    <property type="entry name" value="RelE/ParE_toxin"/>
</dbReference>
<dbReference type="PANTHER" id="PTHR33755:SF6">
    <property type="entry name" value="PLASMID STABILIZATION SYSTEM PROTEIN"/>
    <property type="match status" value="1"/>
</dbReference>
<proteinExistence type="inferred from homology"/>
<evidence type="ECO:0000313" key="4">
    <source>
        <dbReference type="Proteomes" id="UP001242480"/>
    </source>
</evidence>
<sequence length="102" mass="11721">MRIVWLARARHDRTAAIDHIALDSPRAGLEQLDEIESQVEHLATYPAMGRVGRWRGTRELVVVRTPFIVVYRVRSKLRRIEIVRLMHGAQQWLPGGRKSAAT</sequence>
<dbReference type="EMBL" id="JAUSVX010000005">
    <property type="protein sequence ID" value="MDQ0470247.1"/>
    <property type="molecule type" value="Genomic_DNA"/>
</dbReference>
<evidence type="ECO:0000256" key="1">
    <source>
        <dbReference type="ARBA" id="ARBA00006226"/>
    </source>
</evidence>